<organism evidence="9">
    <name type="scientific">Ixodes ricinus</name>
    <name type="common">Common tick</name>
    <name type="synonym">Acarus ricinus</name>
    <dbReference type="NCBI Taxonomy" id="34613"/>
    <lineage>
        <taxon>Eukaryota</taxon>
        <taxon>Metazoa</taxon>
        <taxon>Ecdysozoa</taxon>
        <taxon>Arthropoda</taxon>
        <taxon>Chelicerata</taxon>
        <taxon>Arachnida</taxon>
        <taxon>Acari</taxon>
        <taxon>Parasitiformes</taxon>
        <taxon>Ixodida</taxon>
        <taxon>Ixodoidea</taxon>
        <taxon>Ixodidae</taxon>
        <taxon>Ixodinae</taxon>
        <taxon>Ixodes</taxon>
    </lineage>
</organism>
<evidence type="ECO:0000256" key="7">
    <source>
        <dbReference type="SAM" id="SignalP"/>
    </source>
</evidence>
<dbReference type="GO" id="GO:0016020">
    <property type="term" value="C:membrane"/>
    <property type="evidence" value="ECO:0007669"/>
    <property type="project" value="UniProtKB-SubCell"/>
</dbReference>
<reference evidence="9" key="1">
    <citation type="submission" date="2019-12" db="EMBL/GenBank/DDBJ databases">
        <title>An insight into the sialome of adult female Ixodes ricinus ticks feeding for 6 days.</title>
        <authorList>
            <person name="Perner J."/>
            <person name="Ribeiro J.M.C."/>
        </authorList>
    </citation>
    <scope>NUCLEOTIDE SEQUENCE</scope>
    <source>
        <strain evidence="9">Semi-engorged</strain>
        <tissue evidence="9">Salivary glands</tissue>
    </source>
</reference>
<dbReference type="InterPro" id="IPR000519">
    <property type="entry name" value="P_trefoil_dom"/>
</dbReference>
<dbReference type="Gene3D" id="4.10.110.10">
    <property type="entry name" value="Spasmolytic Protein, domain 1"/>
    <property type="match status" value="1"/>
</dbReference>
<dbReference type="InterPro" id="IPR044913">
    <property type="entry name" value="P_trefoil_dom_sf"/>
</dbReference>
<dbReference type="SUPFAM" id="SSF51011">
    <property type="entry name" value="Glycosyl hydrolase domain"/>
    <property type="match status" value="1"/>
</dbReference>
<accession>A0A6B0VGX9</accession>
<dbReference type="SMART" id="SM00018">
    <property type="entry name" value="PD"/>
    <property type="match status" value="1"/>
</dbReference>
<feature type="signal peptide" evidence="7">
    <location>
        <begin position="1"/>
        <end position="24"/>
    </location>
</feature>
<dbReference type="SUPFAM" id="SSF57492">
    <property type="entry name" value="Trefoil"/>
    <property type="match status" value="1"/>
</dbReference>
<keyword evidence="4" id="KW-1015">Disulfide bond</keyword>
<comment type="caution">
    <text evidence="5">Lacks conserved residue(s) required for the propagation of feature annotation.</text>
</comment>
<evidence type="ECO:0000256" key="5">
    <source>
        <dbReference type="PROSITE-ProRule" id="PRU00779"/>
    </source>
</evidence>
<dbReference type="Pfam" id="PF00088">
    <property type="entry name" value="Trefoil"/>
    <property type="match status" value="1"/>
</dbReference>
<dbReference type="CDD" id="cd14752">
    <property type="entry name" value="GH31_N"/>
    <property type="match status" value="1"/>
</dbReference>
<dbReference type="CDD" id="cd06602">
    <property type="entry name" value="GH31_MGAM_SI_GAA"/>
    <property type="match status" value="1"/>
</dbReference>
<evidence type="ECO:0000256" key="3">
    <source>
        <dbReference type="ARBA" id="ARBA00023136"/>
    </source>
</evidence>
<dbReference type="GO" id="GO:0030246">
    <property type="term" value="F:carbohydrate binding"/>
    <property type="evidence" value="ECO:0007669"/>
    <property type="project" value="InterPro"/>
</dbReference>
<sequence length="902" mass="101769">MVSVATKVVFGFFLWCLASCLATAATPSKNGVHPTSPAATASNLAQCQLERLFERFDCHPEVAAKEDACLSRGCCWKPLNETMLEERLPIPSCYFPKDYAGYVVTGTETSTDRITLHLERQIPSGIDVDIRAVRVELIFYDQNTLRIRTLDTTEKRFVPPVPRISFRTFAGDRLYAVTFNETNGEIKVHRHGTPDKVIFQTYMSRLVFTDKFLQLSTLLPSDVVYGLGEQWSPLRRGVNWTRHVFFNDGAPPTVNRNMYGSHPFYLGLERDGKSHGVFLHNSNSIEIVLQPTPAATFRTIGGILDIFVFVGPSPAKVVQQYQHVVGLPALPPYWSLGFHLCRYEYGSLDRTRFIMEKNIEAQIPLDVQWNDIDYMERRNGFTYDNVSFHGLPEFVDQIHSSGRHYVMIFDPAMSGSELPGTYPPFDMGMDVDIFVKNESGGVVYGKVWNDKSSVFPDFSHPRANEYWGFLFKRFHEVVPFDGAWIDMNEPTNFYDGHADGCPANSTLDYPPYVPLEKPLFAQTLCMSDRHHLSAHYDVHNIYAHLEAEATYTALAAIRGKRPFIISRASSTGMGAWSGHWSGDIASSWEDMRLTIPNMLSFGMYGMPLVGSDICGFRGNSSLELCARWHALGAFYPFSRNHNDYDCLDQDPYSMGPLVIEAARTSLRMRYSLLPYLYTLFYRSHVFGETVARPLFFEFPEDPETHDVDEQFLWGGSLMFNPALYPNQTEVYAYVPAGVWYDMDRGTMFSQTTGTYQSFPAPFSHVNTLIRGGSIVPVQKPGLTTTESRRNPLGLLVAPDLQGLARGQMFRDDGDSINTVTNDQYDLYEFLLIKNLLVVSCSKQGYREALTLGSVAVYGVTTAPHNVSTGGRAVEFRYNSEEKMLILPDVGAPFGQDFTITWS</sequence>
<keyword evidence="6" id="KW-0378">Hydrolase</keyword>
<evidence type="ECO:0000256" key="4">
    <source>
        <dbReference type="ARBA" id="ARBA00023157"/>
    </source>
</evidence>
<evidence type="ECO:0000256" key="6">
    <source>
        <dbReference type="RuleBase" id="RU361185"/>
    </source>
</evidence>
<dbReference type="PROSITE" id="PS51448">
    <property type="entry name" value="P_TREFOIL_2"/>
    <property type="match status" value="1"/>
</dbReference>
<evidence type="ECO:0000256" key="2">
    <source>
        <dbReference type="ARBA" id="ARBA00007806"/>
    </source>
</evidence>
<keyword evidence="7" id="KW-0732">Signal</keyword>
<comment type="subcellular location">
    <subcellularLocation>
        <location evidence="1">Membrane</location>
    </subcellularLocation>
</comment>
<dbReference type="InterPro" id="IPR013780">
    <property type="entry name" value="Glyco_hydro_b"/>
</dbReference>
<dbReference type="Pfam" id="PF13802">
    <property type="entry name" value="Gal_mutarotas_2"/>
    <property type="match status" value="1"/>
</dbReference>
<dbReference type="InterPro" id="IPR011013">
    <property type="entry name" value="Gal_mutarotase_sf_dom"/>
</dbReference>
<dbReference type="FunFam" id="2.60.40.1180:FF:000005">
    <property type="entry name" value="Maltase-glucoamylase, intestinal"/>
    <property type="match status" value="1"/>
</dbReference>
<dbReference type="AlphaFoldDB" id="A0A6B0VGX9"/>
<dbReference type="Pfam" id="PF21365">
    <property type="entry name" value="Glyco_hydro_31_3rd"/>
    <property type="match status" value="1"/>
</dbReference>
<feature type="domain" description="P-type" evidence="8">
    <location>
        <begin position="45"/>
        <end position="97"/>
    </location>
</feature>
<dbReference type="InterPro" id="IPR048395">
    <property type="entry name" value="Glyco_hydro_31_C"/>
</dbReference>
<evidence type="ECO:0000313" key="9">
    <source>
        <dbReference type="EMBL" id="MXV00762.1"/>
    </source>
</evidence>
<dbReference type="SUPFAM" id="SSF74650">
    <property type="entry name" value="Galactose mutarotase-like"/>
    <property type="match status" value="1"/>
</dbReference>
<keyword evidence="6" id="KW-0326">Glycosidase</keyword>
<evidence type="ECO:0000259" key="8">
    <source>
        <dbReference type="PROSITE" id="PS51448"/>
    </source>
</evidence>
<comment type="similarity">
    <text evidence="2 6">Belongs to the glycosyl hydrolase 31 family.</text>
</comment>
<dbReference type="SUPFAM" id="SSF51445">
    <property type="entry name" value="(Trans)glycosidases"/>
    <property type="match status" value="1"/>
</dbReference>
<dbReference type="InterPro" id="IPR000322">
    <property type="entry name" value="Glyco_hydro_31_TIM"/>
</dbReference>
<dbReference type="EMBL" id="GIFC01018678">
    <property type="protein sequence ID" value="MXV00762.1"/>
    <property type="molecule type" value="Transcribed_RNA"/>
</dbReference>
<dbReference type="Gene3D" id="2.60.40.1760">
    <property type="entry name" value="glycosyl hydrolase (family 31)"/>
    <property type="match status" value="1"/>
</dbReference>
<evidence type="ECO:0000256" key="1">
    <source>
        <dbReference type="ARBA" id="ARBA00004370"/>
    </source>
</evidence>
<protein>
    <submittedName>
        <fullName evidence="9">Putative maltase-glucoamylase</fullName>
    </submittedName>
</protein>
<keyword evidence="3" id="KW-0472">Membrane</keyword>
<dbReference type="GO" id="GO:0004558">
    <property type="term" value="F:alpha-1,4-glucosidase activity"/>
    <property type="evidence" value="ECO:0007669"/>
    <property type="project" value="TreeGrafter"/>
</dbReference>
<name>A0A6B0VGX9_IXORI</name>
<dbReference type="PANTHER" id="PTHR22762">
    <property type="entry name" value="ALPHA-GLUCOSIDASE"/>
    <property type="match status" value="1"/>
</dbReference>
<dbReference type="PANTHER" id="PTHR22762:SF131">
    <property type="entry name" value="GLYCOSIDE HYDROLASE FAMILY 31 N-TERMINAL DOMAIN-CONTAINING PROTEIN"/>
    <property type="match status" value="1"/>
</dbReference>
<dbReference type="GO" id="GO:0005975">
    <property type="term" value="P:carbohydrate metabolic process"/>
    <property type="evidence" value="ECO:0007669"/>
    <property type="project" value="InterPro"/>
</dbReference>
<dbReference type="Pfam" id="PF01055">
    <property type="entry name" value="Glyco_hydro_31_2nd"/>
    <property type="match status" value="1"/>
</dbReference>
<dbReference type="InterPro" id="IPR025887">
    <property type="entry name" value="Glyco_hydro_31_N_dom"/>
</dbReference>
<feature type="chain" id="PRO_5025442632" evidence="7">
    <location>
        <begin position="25"/>
        <end position="902"/>
    </location>
</feature>
<dbReference type="CDD" id="cd00111">
    <property type="entry name" value="Trefoil"/>
    <property type="match status" value="1"/>
</dbReference>
<dbReference type="InterPro" id="IPR017853">
    <property type="entry name" value="GH"/>
</dbReference>
<dbReference type="Gene3D" id="2.60.40.1180">
    <property type="entry name" value="Golgi alpha-mannosidase II"/>
    <property type="match status" value="2"/>
</dbReference>
<proteinExistence type="inferred from homology"/>
<dbReference type="Gene3D" id="3.20.20.80">
    <property type="entry name" value="Glycosidases"/>
    <property type="match status" value="1"/>
</dbReference>